<feature type="domain" description="ABC transporter" evidence="6">
    <location>
        <begin position="3"/>
        <end position="217"/>
    </location>
</feature>
<dbReference type="Pfam" id="PF00005">
    <property type="entry name" value="ABC_tran"/>
    <property type="match status" value="1"/>
</dbReference>
<dbReference type="GO" id="GO:0005524">
    <property type="term" value="F:ATP binding"/>
    <property type="evidence" value="ECO:0007669"/>
    <property type="project" value="UniProtKB-KW"/>
</dbReference>
<accession>A0A1G9IHL9</accession>
<dbReference type="InterPro" id="IPR003439">
    <property type="entry name" value="ABC_transporter-like_ATP-bd"/>
</dbReference>
<evidence type="ECO:0000256" key="1">
    <source>
        <dbReference type="ARBA" id="ARBA00005417"/>
    </source>
</evidence>
<protein>
    <submittedName>
        <fullName evidence="7">ABC-type multidrug transport system, ATPase component</fullName>
    </submittedName>
</protein>
<keyword evidence="2" id="KW-0813">Transport</keyword>
<evidence type="ECO:0000256" key="3">
    <source>
        <dbReference type="ARBA" id="ARBA00022458"/>
    </source>
</evidence>
<evidence type="ECO:0000313" key="8">
    <source>
        <dbReference type="Proteomes" id="UP000198901"/>
    </source>
</evidence>
<dbReference type="InterPro" id="IPR003593">
    <property type="entry name" value="AAA+_ATPase"/>
</dbReference>
<gene>
    <name evidence="7" type="ORF">SAMN04488090_0475</name>
</gene>
<dbReference type="PANTHER" id="PTHR42711:SF5">
    <property type="entry name" value="ABC TRANSPORTER ATP-BINDING PROTEIN NATA"/>
    <property type="match status" value="1"/>
</dbReference>
<dbReference type="STRING" id="563176.SAMN04488090_0475"/>
<dbReference type="RefSeq" id="WP_093197213.1">
    <property type="nucleotide sequence ID" value="NZ_FNGS01000001.1"/>
</dbReference>
<evidence type="ECO:0000256" key="5">
    <source>
        <dbReference type="ARBA" id="ARBA00022840"/>
    </source>
</evidence>
<dbReference type="OrthoDB" id="9801987at2"/>
<evidence type="ECO:0000259" key="6">
    <source>
        <dbReference type="PROSITE" id="PS50893"/>
    </source>
</evidence>
<name>A0A1G9IHL9_9BACT</name>
<comment type="similarity">
    <text evidence="1">Belongs to the ABC transporter superfamily.</text>
</comment>
<evidence type="ECO:0000256" key="4">
    <source>
        <dbReference type="ARBA" id="ARBA00022741"/>
    </source>
</evidence>
<evidence type="ECO:0000256" key="2">
    <source>
        <dbReference type="ARBA" id="ARBA00022448"/>
    </source>
</evidence>
<dbReference type="SMART" id="SM00382">
    <property type="entry name" value="AAA"/>
    <property type="match status" value="1"/>
</dbReference>
<dbReference type="Proteomes" id="UP000198901">
    <property type="component" value="Unassembled WGS sequence"/>
</dbReference>
<keyword evidence="8" id="KW-1185">Reference proteome</keyword>
<keyword evidence="4" id="KW-0547">Nucleotide-binding</keyword>
<keyword evidence="5" id="KW-0067">ATP-binding</keyword>
<dbReference type="InterPro" id="IPR027417">
    <property type="entry name" value="P-loop_NTPase"/>
</dbReference>
<dbReference type="GO" id="GO:0016887">
    <property type="term" value="F:ATP hydrolysis activity"/>
    <property type="evidence" value="ECO:0007669"/>
    <property type="project" value="InterPro"/>
</dbReference>
<organism evidence="7 8">
    <name type="scientific">Siphonobacter aquaeclarae</name>
    <dbReference type="NCBI Taxonomy" id="563176"/>
    <lineage>
        <taxon>Bacteria</taxon>
        <taxon>Pseudomonadati</taxon>
        <taxon>Bacteroidota</taxon>
        <taxon>Cytophagia</taxon>
        <taxon>Cytophagales</taxon>
        <taxon>Cytophagaceae</taxon>
        <taxon>Siphonobacter</taxon>
    </lineage>
</organism>
<reference evidence="7 8" key="1">
    <citation type="submission" date="2016-10" db="EMBL/GenBank/DDBJ databases">
        <authorList>
            <person name="de Groot N.N."/>
        </authorList>
    </citation>
    <scope>NUCLEOTIDE SEQUENCE [LARGE SCALE GENOMIC DNA]</scope>
    <source>
        <strain evidence="7 8">DSM 21668</strain>
    </source>
</reference>
<dbReference type="PROSITE" id="PS50893">
    <property type="entry name" value="ABC_TRANSPORTER_2"/>
    <property type="match status" value="1"/>
</dbReference>
<evidence type="ECO:0000313" key="7">
    <source>
        <dbReference type="EMBL" id="SDL24403.1"/>
    </source>
</evidence>
<dbReference type="EMBL" id="FNGS01000001">
    <property type="protein sequence ID" value="SDL24403.1"/>
    <property type="molecule type" value="Genomic_DNA"/>
</dbReference>
<sequence length="221" mass="25294">MQLEVKHIEKQFGKRVILKNVNFHLRTGEAVGIFGRNSCGKSTLMKILFGTMTSGRDSVFVDNSRFWPKANISGKLIAYLPQHSFLPRDMKVRNLIAMIFTDGEVQNRIFYSPGVASFENQRVGALSLGILKYFEFLILAHMDHPFLMLDEPFSMIDPLFHDVIKDVITTKLTSKGILLTDHYYDDVWQVTERNYVLVDGSTFEVKTKEDLATHGYLPGRK</sequence>
<keyword evidence="3" id="KW-0536">Nodulation</keyword>
<dbReference type="PANTHER" id="PTHR42711">
    <property type="entry name" value="ABC TRANSPORTER ATP-BINDING PROTEIN"/>
    <property type="match status" value="1"/>
</dbReference>
<dbReference type="InterPro" id="IPR050763">
    <property type="entry name" value="ABC_transporter_ATP-binding"/>
</dbReference>
<dbReference type="SUPFAM" id="SSF52540">
    <property type="entry name" value="P-loop containing nucleoside triphosphate hydrolases"/>
    <property type="match status" value="1"/>
</dbReference>
<dbReference type="Gene3D" id="3.40.50.300">
    <property type="entry name" value="P-loop containing nucleotide triphosphate hydrolases"/>
    <property type="match status" value="1"/>
</dbReference>
<dbReference type="AlphaFoldDB" id="A0A1G9IHL9"/>
<proteinExistence type="inferred from homology"/>